<evidence type="ECO:0000256" key="1">
    <source>
        <dbReference type="SAM" id="Phobius"/>
    </source>
</evidence>
<evidence type="ECO:0000259" key="2">
    <source>
        <dbReference type="Pfam" id="PF20151"/>
    </source>
</evidence>
<feature type="transmembrane region" description="Helical" evidence="1">
    <location>
        <begin position="221"/>
        <end position="240"/>
    </location>
</feature>
<dbReference type="HOGENOM" id="CLU_1034564_0_0_1"/>
<feature type="transmembrane region" description="Helical" evidence="1">
    <location>
        <begin position="196"/>
        <end position="215"/>
    </location>
</feature>
<evidence type="ECO:0000313" key="3">
    <source>
        <dbReference type="EMBL" id="KDR75757.1"/>
    </source>
</evidence>
<dbReference type="Pfam" id="PF20151">
    <property type="entry name" value="DUF6533"/>
    <property type="match status" value="1"/>
</dbReference>
<dbReference type="AlphaFoldDB" id="A0A067T0A2"/>
<dbReference type="EMBL" id="KL142380">
    <property type="protein sequence ID" value="KDR75757.1"/>
    <property type="molecule type" value="Genomic_DNA"/>
</dbReference>
<feature type="transmembrane region" description="Helical" evidence="1">
    <location>
        <begin position="113"/>
        <end position="137"/>
    </location>
</feature>
<keyword evidence="1" id="KW-0812">Transmembrane</keyword>
<accession>A0A067T0A2</accession>
<sequence>MELARGAAFSGIMLNACELFMNFPEEVECIWMTIGDFTFMKALYIFARYFIFVVHIQNFYYSQRYQNLDRSKPPPPGLGTWVLYKVFVWQTLIGVIDLVLVKRVYLLHNRKRWMFMFLSTILLCRMALIAITLTLAFKGLKVRASAGRDGLPSAIMINYTSGEMLLQCVLVSLAINRGRRSGRGRTPVVSRLAEGGMESSVVVLIMMITNLFYALGNTFSVFIYPCCSAIISALACRLILSLQRACIRRPTDISEEDNESENEETNGES</sequence>
<keyword evidence="1" id="KW-1133">Transmembrane helix</keyword>
<gene>
    <name evidence="3" type="ORF">GALMADRAFT_140366</name>
</gene>
<reference evidence="4" key="1">
    <citation type="journal article" date="2014" name="Proc. Natl. Acad. Sci. U.S.A.">
        <title>Extensive sampling of basidiomycete genomes demonstrates inadequacy of the white-rot/brown-rot paradigm for wood decay fungi.</title>
        <authorList>
            <person name="Riley R."/>
            <person name="Salamov A.A."/>
            <person name="Brown D.W."/>
            <person name="Nagy L.G."/>
            <person name="Floudas D."/>
            <person name="Held B.W."/>
            <person name="Levasseur A."/>
            <person name="Lombard V."/>
            <person name="Morin E."/>
            <person name="Otillar R."/>
            <person name="Lindquist E.A."/>
            <person name="Sun H."/>
            <person name="LaButti K.M."/>
            <person name="Schmutz J."/>
            <person name="Jabbour D."/>
            <person name="Luo H."/>
            <person name="Baker S.E."/>
            <person name="Pisabarro A.G."/>
            <person name="Walton J.D."/>
            <person name="Blanchette R.A."/>
            <person name="Henrissat B."/>
            <person name="Martin F."/>
            <person name="Cullen D."/>
            <person name="Hibbett D.S."/>
            <person name="Grigoriev I.V."/>
        </authorList>
    </citation>
    <scope>NUCLEOTIDE SEQUENCE [LARGE SCALE GENOMIC DNA]</scope>
    <source>
        <strain evidence="4">CBS 339.88</strain>
    </source>
</reference>
<keyword evidence="4" id="KW-1185">Reference proteome</keyword>
<evidence type="ECO:0000313" key="4">
    <source>
        <dbReference type="Proteomes" id="UP000027222"/>
    </source>
</evidence>
<protein>
    <recommendedName>
        <fullName evidence="2">DUF6533 domain-containing protein</fullName>
    </recommendedName>
</protein>
<organism evidence="3 4">
    <name type="scientific">Galerina marginata (strain CBS 339.88)</name>
    <dbReference type="NCBI Taxonomy" id="685588"/>
    <lineage>
        <taxon>Eukaryota</taxon>
        <taxon>Fungi</taxon>
        <taxon>Dikarya</taxon>
        <taxon>Basidiomycota</taxon>
        <taxon>Agaricomycotina</taxon>
        <taxon>Agaricomycetes</taxon>
        <taxon>Agaricomycetidae</taxon>
        <taxon>Agaricales</taxon>
        <taxon>Agaricineae</taxon>
        <taxon>Strophariaceae</taxon>
        <taxon>Galerina</taxon>
    </lineage>
</organism>
<keyword evidence="1" id="KW-0472">Membrane</keyword>
<dbReference type="InterPro" id="IPR045340">
    <property type="entry name" value="DUF6533"/>
</dbReference>
<proteinExistence type="predicted"/>
<feature type="transmembrane region" description="Helical" evidence="1">
    <location>
        <begin position="157"/>
        <end position="175"/>
    </location>
</feature>
<dbReference type="OrthoDB" id="3047453at2759"/>
<feature type="domain" description="DUF6533" evidence="2">
    <location>
        <begin position="8"/>
        <end position="52"/>
    </location>
</feature>
<feature type="transmembrane region" description="Helical" evidence="1">
    <location>
        <begin position="81"/>
        <end position="101"/>
    </location>
</feature>
<dbReference type="Proteomes" id="UP000027222">
    <property type="component" value="Unassembled WGS sequence"/>
</dbReference>
<feature type="transmembrane region" description="Helical" evidence="1">
    <location>
        <begin position="42"/>
        <end position="61"/>
    </location>
</feature>
<name>A0A067T0A2_GALM3</name>